<organism evidence="1 2">
    <name type="scientific">Canna indica</name>
    <name type="common">Indian-shot</name>
    <dbReference type="NCBI Taxonomy" id="4628"/>
    <lineage>
        <taxon>Eukaryota</taxon>
        <taxon>Viridiplantae</taxon>
        <taxon>Streptophyta</taxon>
        <taxon>Embryophyta</taxon>
        <taxon>Tracheophyta</taxon>
        <taxon>Spermatophyta</taxon>
        <taxon>Magnoliopsida</taxon>
        <taxon>Liliopsida</taxon>
        <taxon>Zingiberales</taxon>
        <taxon>Cannaceae</taxon>
        <taxon>Canna</taxon>
    </lineage>
</organism>
<evidence type="ECO:0000313" key="2">
    <source>
        <dbReference type="Proteomes" id="UP001327560"/>
    </source>
</evidence>
<evidence type="ECO:0000313" key="1">
    <source>
        <dbReference type="EMBL" id="WOK96947.1"/>
    </source>
</evidence>
<reference evidence="1 2" key="1">
    <citation type="submission" date="2023-10" db="EMBL/GenBank/DDBJ databases">
        <title>Chromosome-scale genome assembly provides insights into flower coloration mechanisms of Canna indica.</title>
        <authorList>
            <person name="Li C."/>
        </authorList>
    </citation>
    <scope>NUCLEOTIDE SEQUENCE [LARGE SCALE GENOMIC DNA]</scope>
    <source>
        <tissue evidence="1">Flower</tissue>
    </source>
</reference>
<dbReference type="EMBL" id="CP136891">
    <property type="protein sequence ID" value="WOK96947.1"/>
    <property type="molecule type" value="Genomic_DNA"/>
</dbReference>
<dbReference type="AlphaFoldDB" id="A0AAQ3JXI6"/>
<gene>
    <name evidence="1" type="ORF">Cni_G05656</name>
</gene>
<name>A0AAQ3JXI6_9LILI</name>
<dbReference type="Proteomes" id="UP001327560">
    <property type="component" value="Chromosome 2"/>
</dbReference>
<keyword evidence="2" id="KW-1185">Reference proteome</keyword>
<sequence length="108" mass="12356">MGSSYRTRIVFSADNWTSPPSTFSQNALSLSVDGTIFLLRLGRKNSQSFQLPSKDDSVWSREEATITMLWCWSLWTIESNSIFNKEEAKWDAAVKHSLSFWNKLKGDS</sequence>
<protein>
    <submittedName>
        <fullName evidence="1">Uncharacterized protein</fullName>
    </submittedName>
</protein>
<proteinExistence type="predicted"/>
<accession>A0AAQ3JXI6</accession>